<reference evidence="4" key="1">
    <citation type="submission" date="2017-01" db="EMBL/GenBank/DDBJ databases">
        <authorList>
            <person name="Wang Y."/>
            <person name="White M."/>
            <person name="Kvist S."/>
            <person name="Moncalvo J.-M."/>
        </authorList>
    </citation>
    <scope>NUCLEOTIDE SEQUENCE [LARGE SCALE GENOMIC DNA]</scope>
    <source>
        <strain evidence="4">ID-206-W2</strain>
    </source>
</reference>
<accession>A0A1R1YPX9</accession>
<dbReference type="InterPro" id="IPR032567">
    <property type="entry name" value="RTL1-rel"/>
</dbReference>
<dbReference type="OrthoDB" id="3051081at2759"/>
<feature type="region of interest" description="Disordered" evidence="1">
    <location>
        <begin position="1"/>
        <end position="22"/>
    </location>
</feature>
<feature type="domain" description="Retrotransposon gag" evidence="2">
    <location>
        <begin position="109"/>
        <end position="197"/>
    </location>
</feature>
<evidence type="ECO:0000313" key="4">
    <source>
        <dbReference type="Proteomes" id="UP000187429"/>
    </source>
</evidence>
<dbReference type="EMBL" id="LSSM01000423">
    <property type="protein sequence ID" value="OMJ28958.1"/>
    <property type="molecule type" value="Genomic_DNA"/>
</dbReference>
<keyword evidence="4" id="KW-1185">Reference proteome</keyword>
<dbReference type="PANTHER" id="PTHR15503:SF22">
    <property type="entry name" value="TRANSPOSON TY3-I GAG POLYPROTEIN"/>
    <property type="match status" value="1"/>
</dbReference>
<dbReference type="InterPro" id="IPR005162">
    <property type="entry name" value="Retrotrans_gag_dom"/>
</dbReference>
<evidence type="ECO:0000259" key="2">
    <source>
        <dbReference type="Pfam" id="PF03732"/>
    </source>
</evidence>
<evidence type="ECO:0000256" key="1">
    <source>
        <dbReference type="SAM" id="MobiDB-lite"/>
    </source>
</evidence>
<name>A0A1R1YPX9_9FUNG</name>
<sequence length="248" mass="28070">MPPRSRPFFPESNADQNMNPDNEYIDSQIQAQVQAQLQAQFQAQVQSEVQSQLQSQFQAFSQAQAQAEPQSHSQLQEPTPTFMSNMNLFFWASPELFAMDRSKILFIGTRLLGTASTWFGSLVAINSSSLESYPEFLAEFRNNFSDPSHNIKVRGLIRNCKQGTRSVDTYVTEFRSLARESGFDDTALVDQFLRGLSTRIMQYLMVSDLPESLEENIQIAVRVDNRLATVLSMSDNQPHVKSQNPLGM</sequence>
<comment type="caution">
    <text evidence="3">The sequence shown here is derived from an EMBL/GenBank/DDBJ whole genome shotgun (WGS) entry which is preliminary data.</text>
</comment>
<organism evidence="3 4">
    <name type="scientific">Smittium culicis</name>
    <dbReference type="NCBI Taxonomy" id="133412"/>
    <lineage>
        <taxon>Eukaryota</taxon>
        <taxon>Fungi</taxon>
        <taxon>Fungi incertae sedis</taxon>
        <taxon>Zoopagomycota</taxon>
        <taxon>Kickxellomycotina</taxon>
        <taxon>Harpellomycetes</taxon>
        <taxon>Harpellales</taxon>
        <taxon>Legeriomycetaceae</taxon>
        <taxon>Smittium</taxon>
    </lineage>
</organism>
<protein>
    <submittedName>
        <fullName evidence="3">Retrotransposon-derived protein PEG10</fullName>
    </submittedName>
</protein>
<evidence type="ECO:0000313" key="3">
    <source>
        <dbReference type="EMBL" id="OMJ28958.1"/>
    </source>
</evidence>
<dbReference type="AlphaFoldDB" id="A0A1R1YPX9"/>
<proteinExistence type="predicted"/>
<dbReference type="PANTHER" id="PTHR15503">
    <property type="entry name" value="LDOC1 RELATED"/>
    <property type="match status" value="1"/>
</dbReference>
<dbReference type="Pfam" id="PF03732">
    <property type="entry name" value="Retrotrans_gag"/>
    <property type="match status" value="1"/>
</dbReference>
<dbReference type="Proteomes" id="UP000187429">
    <property type="component" value="Unassembled WGS sequence"/>
</dbReference>
<gene>
    <name evidence="3" type="ORF">AYI69_g1553</name>
</gene>